<gene>
    <name evidence="2" type="ORF">SAMN04244572_02470</name>
</gene>
<dbReference type="AlphaFoldDB" id="A0A1H6VBX2"/>
<feature type="region of interest" description="Disordered" evidence="1">
    <location>
        <begin position="63"/>
        <end position="99"/>
    </location>
</feature>
<reference evidence="2 3" key="1">
    <citation type="submission" date="2016-10" db="EMBL/GenBank/DDBJ databases">
        <authorList>
            <person name="de Groot N.N."/>
        </authorList>
    </citation>
    <scope>NUCLEOTIDE SEQUENCE [LARGE SCALE GENOMIC DNA]</scope>
    <source>
        <strain evidence="2 3">DSM 373</strain>
    </source>
</reference>
<dbReference type="EMBL" id="FNYQ01000039">
    <property type="protein sequence ID" value="SEJ02139.1"/>
    <property type="molecule type" value="Genomic_DNA"/>
</dbReference>
<dbReference type="OrthoDB" id="9802426at2"/>
<proteinExistence type="predicted"/>
<evidence type="ECO:0000313" key="2">
    <source>
        <dbReference type="EMBL" id="SEJ02139.1"/>
    </source>
</evidence>
<evidence type="ECO:0000256" key="1">
    <source>
        <dbReference type="SAM" id="MobiDB-lite"/>
    </source>
</evidence>
<sequence length="99" mass="10731">MPWLHDYSAIAHQVCNLDALSASRGRGGKTLRPNLIGYKLLAILAQKSLVVVRCEFLGNALWGDDLPESGSLRSHPRRPALAKPAENSRPHTFTASATA</sequence>
<evidence type="ECO:0000313" key="3">
    <source>
        <dbReference type="Proteomes" id="UP000199250"/>
    </source>
</evidence>
<protein>
    <submittedName>
        <fullName evidence="2">Uncharacterized protein</fullName>
    </submittedName>
</protein>
<accession>A0A1H6VBX2</accession>
<feature type="compositionally biased region" description="Polar residues" evidence="1">
    <location>
        <begin position="90"/>
        <end position="99"/>
    </location>
</feature>
<name>A0A1H6VBX2_9GAMM</name>
<organism evidence="2 3">
    <name type="scientific">Azotobacter beijerinckii</name>
    <dbReference type="NCBI Taxonomy" id="170623"/>
    <lineage>
        <taxon>Bacteria</taxon>
        <taxon>Pseudomonadati</taxon>
        <taxon>Pseudomonadota</taxon>
        <taxon>Gammaproteobacteria</taxon>
        <taxon>Pseudomonadales</taxon>
        <taxon>Pseudomonadaceae</taxon>
        <taxon>Azotobacter</taxon>
    </lineage>
</organism>
<dbReference type="Proteomes" id="UP000199250">
    <property type="component" value="Unassembled WGS sequence"/>
</dbReference>
<dbReference type="RefSeq" id="WP_090731982.1">
    <property type="nucleotide sequence ID" value="NZ_FNYQ01000039.1"/>
</dbReference>